<protein>
    <submittedName>
        <fullName evidence="1">Uncharacterized protein</fullName>
    </submittedName>
</protein>
<proteinExistence type="predicted"/>
<evidence type="ECO:0000313" key="1">
    <source>
        <dbReference type="EMBL" id="KAJ1205993.1"/>
    </source>
</evidence>
<sequence>MDAPGMMQRNQGRAGAASIRWVMWGNVCRTAGAESILLAGSRAASFRLGYAVIQWAVRRSSGRNASTVAISTQGAGLRHSCSTCSDFLTTMPAVCRFWQAVH</sequence>
<dbReference type="Proteomes" id="UP001066276">
    <property type="component" value="Chromosome 1_2"/>
</dbReference>
<name>A0AAV7VXI1_PLEWA</name>
<dbReference type="AlphaFoldDB" id="A0AAV7VXI1"/>
<evidence type="ECO:0000313" key="2">
    <source>
        <dbReference type="Proteomes" id="UP001066276"/>
    </source>
</evidence>
<keyword evidence="2" id="KW-1185">Reference proteome</keyword>
<organism evidence="1 2">
    <name type="scientific">Pleurodeles waltl</name>
    <name type="common">Iberian ribbed newt</name>
    <dbReference type="NCBI Taxonomy" id="8319"/>
    <lineage>
        <taxon>Eukaryota</taxon>
        <taxon>Metazoa</taxon>
        <taxon>Chordata</taxon>
        <taxon>Craniata</taxon>
        <taxon>Vertebrata</taxon>
        <taxon>Euteleostomi</taxon>
        <taxon>Amphibia</taxon>
        <taxon>Batrachia</taxon>
        <taxon>Caudata</taxon>
        <taxon>Salamandroidea</taxon>
        <taxon>Salamandridae</taxon>
        <taxon>Pleurodelinae</taxon>
        <taxon>Pleurodeles</taxon>
    </lineage>
</organism>
<accession>A0AAV7VXI1</accession>
<dbReference type="EMBL" id="JANPWB010000002">
    <property type="protein sequence ID" value="KAJ1205993.1"/>
    <property type="molecule type" value="Genomic_DNA"/>
</dbReference>
<gene>
    <name evidence="1" type="ORF">NDU88_001409</name>
</gene>
<reference evidence="1" key="1">
    <citation type="journal article" date="2022" name="bioRxiv">
        <title>Sequencing and chromosome-scale assembly of the giantPleurodeles waltlgenome.</title>
        <authorList>
            <person name="Brown T."/>
            <person name="Elewa A."/>
            <person name="Iarovenko S."/>
            <person name="Subramanian E."/>
            <person name="Araus A.J."/>
            <person name="Petzold A."/>
            <person name="Susuki M."/>
            <person name="Suzuki K.-i.T."/>
            <person name="Hayashi T."/>
            <person name="Toyoda A."/>
            <person name="Oliveira C."/>
            <person name="Osipova E."/>
            <person name="Leigh N.D."/>
            <person name="Simon A."/>
            <person name="Yun M.H."/>
        </authorList>
    </citation>
    <scope>NUCLEOTIDE SEQUENCE</scope>
    <source>
        <strain evidence="1">20211129_DDA</strain>
        <tissue evidence="1">Liver</tissue>
    </source>
</reference>
<comment type="caution">
    <text evidence="1">The sequence shown here is derived from an EMBL/GenBank/DDBJ whole genome shotgun (WGS) entry which is preliminary data.</text>
</comment>